<dbReference type="PANTHER" id="PTHR35010:SF2">
    <property type="entry name" value="BLL4672 PROTEIN"/>
    <property type="match status" value="1"/>
</dbReference>
<dbReference type="InterPro" id="IPR041413">
    <property type="entry name" value="MLTR_LBD"/>
</dbReference>
<dbReference type="CDD" id="cd00093">
    <property type="entry name" value="HTH_XRE"/>
    <property type="match status" value="1"/>
</dbReference>
<keyword evidence="3" id="KW-1185">Reference proteome</keyword>
<evidence type="ECO:0000259" key="1">
    <source>
        <dbReference type="SMART" id="SM00530"/>
    </source>
</evidence>
<comment type="caution">
    <text evidence="2">The sequence shown here is derived from an EMBL/GenBank/DDBJ whole genome shotgun (WGS) entry which is preliminary data.</text>
</comment>
<gene>
    <name evidence="2" type="ORF">AB0L16_23575</name>
</gene>
<dbReference type="EMBL" id="JBFAUK010000020">
    <property type="protein sequence ID" value="MEV5509376.1"/>
    <property type="molecule type" value="Genomic_DNA"/>
</dbReference>
<sequence>MPSTSSRPGHTSRGALGAFIRSRRERLSPAELGVSSTARRRTPGLRREEVAAMSGVSLSWYTWLEQGRDIKVSRQVLGSLARTLRLSPTEQQHLYRLAGEVPPAAEDRGACPAAAGHLQAVLDALEPNPAFLLDQHWDILAWNRAETGLFTDFGQLPPARRNTLWMIFGWEPARELMADWEQQATRVLAQFRMAADQHPADGRFAEIIAELHSCSPDFRRHWERHEVAGYQTVLKHFRHPRLGPLALRQTKLAAADDPRIQLVIRLPEDAESAGRLPLLLR</sequence>
<dbReference type="Gene3D" id="3.30.450.180">
    <property type="match status" value="1"/>
</dbReference>
<accession>A0ABV3K2J0</accession>
<dbReference type="SUPFAM" id="SSF47413">
    <property type="entry name" value="lambda repressor-like DNA-binding domains"/>
    <property type="match status" value="1"/>
</dbReference>
<dbReference type="InterPro" id="IPR001387">
    <property type="entry name" value="Cro/C1-type_HTH"/>
</dbReference>
<dbReference type="InterPro" id="IPR010982">
    <property type="entry name" value="Lambda_DNA-bd_dom_sf"/>
</dbReference>
<dbReference type="Pfam" id="PF13560">
    <property type="entry name" value="HTH_31"/>
    <property type="match status" value="1"/>
</dbReference>
<dbReference type="Gene3D" id="1.10.260.40">
    <property type="entry name" value="lambda repressor-like DNA-binding domains"/>
    <property type="match status" value="1"/>
</dbReference>
<organism evidence="2 3">
    <name type="scientific">Streptomyces orinoci</name>
    <name type="common">Streptoverticillium orinoci</name>
    <dbReference type="NCBI Taxonomy" id="67339"/>
    <lineage>
        <taxon>Bacteria</taxon>
        <taxon>Bacillati</taxon>
        <taxon>Actinomycetota</taxon>
        <taxon>Actinomycetes</taxon>
        <taxon>Kitasatosporales</taxon>
        <taxon>Streptomycetaceae</taxon>
        <taxon>Streptomyces</taxon>
    </lineage>
</organism>
<proteinExistence type="predicted"/>
<reference evidence="2 3" key="1">
    <citation type="submission" date="2024-06" db="EMBL/GenBank/DDBJ databases">
        <title>The Natural Products Discovery Center: Release of the First 8490 Sequenced Strains for Exploring Actinobacteria Biosynthetic Diversity.</title>
        <authorList>
            <person name="Kalkreuter E."/>
            <person name="Kautsar S.A."/>
            <person name="Yang D."/>
            <person name="Bader C.D."/>
            <person name="Teijaro C.N."/>
            <person name="Fluegel L."/>
            <person name="Davis C.M."/>
            <person name="Simpson J.R."/>
            <person name="Lauterbach L."/>
            <person name="Steele A.D."/>
            <person name="Gui C."/>
            <person name="Meng S."/>
            <person name="Li G."/>
            <person name="Viehrig K."/>
            <person name="Ye F."/>
            <person name="Su P."/>
            <person name="Kiefer A.F."/>
            <person name="Nichols A."/>
            <person name="Cepeda A.J."/>
            <person name="Yan W."/>
            <person name="Fan B."/>
            <person name="Jiang Y."/>
            <person name="Adhikari A."/>
            <person name="Zheng C.-J."/>
            <person name="Schuster L."/>
            <person name="Cowan T.M."/>
            <person name="Smanski M.J."/>
            <person name="Chevrette M.G."/>
            <person name="De Carvalho L.P.S."/>
            <person name="Shen B."/>
        </authorList>
    </citation>
    <scope>NUCLEOTIDE SEQUENCE [LARGE SCALE GENOMIC DNA]</scope>
    <source>
        <strain evidence="2 3">NPDC052347</strain>
    </source>
</reference>
<dbReference type="RefSeq" id="WP_109284246.1">
    <property type="nucleotide sequence ID" value="NZ_JBFAUK010000020.1"/>
</dbReference>
<protein>
    <submittedName>
        <fullName evidence="2">Helix-turn-helix transcriptional regulator</fullName>
    </submittedName>
</protein>
<dbReference type="PANTHER" id="PTHR35010">
    <property type="entry name" value="BLL4672 PROTEIN-RELATED"/>
    <property type="match status" value="1"/>
</dbReference>
<dbReference type="Proteomes" id="UP001552594">
    <property type="component" value="Unassembled WGS sequence"/>
</dbReference>
<name>A0ABV3K2J0_STRON</name>
<evidence type="ECO:0000313" key="2">
    <source>
        <dbReference type="EMBL" id="MEV5509376.1"/>
    </source>
</evidence>
<dbReference type="SMART" id="SM00530">
    <property type="entry name" value="HTH_XRE"/>
    <property type="match status" value="1"/>
</dbReference>
<feature type="domain" description="HTH cro/C1-type" evidence="1">
    <location>
        <begin position="19"/>
        <end position="91"/>
    </location>
</feature>
<dbReference type="Pfam" id="PF17765">
    <property type="entry name" value="MLTR_LBD"/>
    <property type="match status" value="1"/>
</dbReference>
<evidence type="ECO:0000313" key="3">
    <source>
        <dbReference type="Proteomes" id="UP001552594"/>
    </source>
</evidence>